<evidence type="ECO:0000313" key="1">
    <source>
        <dbReference type="EMBL" id="KZU97727.1"/>
    </source>
</evidence>
<gene>
    <name evidence="1" type="ORF">Lp19_0569</name>
</gene>
<dbReference type="RefSeq" id="WP_063485838.1">
    <property type="nucleotide sequence ID" value="NZ_CP013750.1"/>
</dbReference>
<keyword evidence="1" id="KW-0240">DNA-directed RNA polymerase</keyword>
<sequence>MNENDFDLSIVNRFFEHDYHDRGLMKWQGFYLSDHTAALNQQKIQDKQQYPPKPQQSLSIVGQILSTAYTQNQPVNLQLNTVDQNNQHFATITTLILGYNAATIVIANHQFININDIQHIELMRSTNWTGNQ</sequence>
<evidence type="ECO:0000313" key="2">
    <source>
        <dbReference type="Proteomes" id="UP000076882"/>
    </source>
</evidence>
<organism evidence="1 2">
    <name type="scientific">Lactiplantibacillus plantarum</name>
    <name type="common">Lactobacillus plantarum</name>
    <dbReference type="NCBI Taxonomy" id="1590"/>
    <lineage>
        <taxon>Bacteria</taxon>
        <taxon>Bacillati</taxon>
        <taxon>Bacillota</taxon>
        <taxon>Bacilli</taxon>
        <taxon>Lactobacillales</taxon>
        <taxon>Lactobacillaceae</taxon>
        <taxon>Lactiplantibacillus</taxon>
    </lineage>
</organism>
<name>A0A162F2R9_LACPN</name>
<dbReference type="GO" id="GO:0000428">
    <property type="term" value="C:DNA-directed RNA polymerase complex"/>
    <property type="evidence" value="ECO:0007669"/>
    <property type="project" value="UniProtKB-KW"/>
</dbReference>
<proteinExistence type="predicted"/>
<dbReference type="AlphaFoldDB" id="A0A162F2R9"/>
<comment type="caution">
    <text evidence="1">The sequence shown here is derived from an EMBL/GenBank/DDBJ whole genome shotgun (WGS) entry which is preliminary data.</text>
</comment>
<protein>
    <submittedName>
        <fullName evidence="1">DNA-directed RNA polymerase beta subunit</fullName>
    </submittedName>
</protein>
<dbReference type="Proteomes" id="UP000076882">
    <property type="component" value="Unassembled WGS sequence"/>
</dbReference>
<dbReference type="PATRIC" id="fig|1590.199.peg.268"/>
<reference evidence="1 2" key="1">
    <citation type="submission" date="2016-03" db="EMBL/GenBank/DDBJ databases">
        <title>Comparative genomics of 54 Lactobacillus plantarum strains reveals genomic uncoupling from niche constraints.</title>
        <authorList>
            <person name="Martino M.E."/>
        </authorList>
    </citation>
    <scope>NUCLEOTIDE SEQUENCE [LARGE SCALE GENOMIC DNA]</scope>
    <source>
        <strain evidence="1 2">19.1</strain>
    </source>
</reference>
<keyword evidence="1" id="KW-0804">Transcription</keyword>
<dbReference type="EMBL" id="LUXM01000016">
    <property type="protein sequence ID" value="KZU97727.1"/>
    <property type="molecule type" value="Genomic_DNA"/>
</dbReference>
<accession>A0A162F2R9</accession>